<dbReference type="SUPFAM" id="SSF56784">
    <property type="entry name" value="HAD-like"/>
    <property type="match status" value="1"/>
</dbReference>
<evidence type="ECO:0000313" key="1">
    <source>
        <dbReference type="EMBL" id="ODP28737.1"/>
    </source>
</evidence>
<gene>
    <name evidence="1" type="ORF">PTI45_01709</name>
</gene>
<comment type="caution">
    <text evidence="1">The sequence shown here is derived from an EMBL/GenBank/DDBJ whole genome shotgun (WGS) entry which is preliminary data.</text>
</comment>
<dbReference type="PANTHER" id="PTHR10000:SF55">
    <property type="entry name" value="5-AMINO-6-(5-PHOSPHO-D-RIBITYLAMINO)URACIL PHOSPHATASE YCSE"/>
    <property type="match status" value="1"/>
</dbReference>
<dbReference type="InterPro" id="IPR000150">
    <property type="entry name" value="Cof"/>
</dbReference>
<dbReference type="Pfam" id="PF08282">
    <property type="entry name" value="Hydrolase_3"/>
    <property type="match status" value="1"/>
</dbReference>
<sequence>MTVKLIAIDLDGTLLSAHTHISETNIQAVRTAQQEGILVTIATGREHGNVREILQSSGLETPVISSNGSVIHDEQDQQLFTLPLERQAANEVLQWLEVNEYYYQVHSNRGIYTVNNSHQLLAMEVDRLLSTDPDPSLLKMLEAMQFHHENTGFLRISSYTEIPDQADLYNVMALSLDPEKLQVGRDKFSNRDDMTMVISGSHNFEMEHKQASKGFALQRLAEHFNIPIEDTMAIGDNYNDVSMLQIAGKGVAMGNADLEVQSYADEVTKNNEEDGVAHAIYKAMGMTIPSV</sequence>
<dbReference type="InterPro" id="IPR023214">
    <property type="entry name" value="HAD_sf"/>
</dbReference>
<dbReference type="STRING" id="1886670.PTI45_01709"/>
<dbReference type="PROSITE" id="PS01229">
    <property type="entry name" value="COF_2"/>
    <property type="match status" value="1"/>
</dbReference>
<name>A0A1E3L4I6_9BACL</name>
<dbReference type="Gene3D" id="3.40.50.1000">
    <property type="entry name" value="HAD superfamily/HAD-like"/>
    <property type="match status" value="1"/>
</dbReference>
<dbReference type="SFLD" id="SFLDG01140">
    <property type="entry name" value="C2.B:_Phosphomannomutase_and_P"/>
    <property type="match status" value="1"/>
</dbReference>
<accession>A0A1E3L4I6</accession>
<dbReference type="EMBL" id="MDER01000034">
    <property type="protein sequence ID" value="ODP28737.1"/>
    <property type="molecule type" value="Genomic_DNA"/>
</dbReference>
<keyword evidence="2" id="KW-1185">Reference proteome</keyword>
<dbReference type="NCBIfam" id="TIGR00099">
    <property type="entry name" value="Cof-subfamily"/>
    <property type="match status" value="1"/>
</dbReference>
<dbReference type="SFLD" id="SFLDS00003">
    <property type="entry name" value="Haloacid_Dehalogenase"/>
    <property type="match status" value="1"/>
</dbReference>
<dbReference type="InterPro" id="IPR036412">
    <property type="entry name" value="HAD-like_sf"/>
</dbReference>
<proteinExistence type="predicted"/>
<dbReference type="CDD" id="cd07516">
    <property type="entry name" value="HAD_Pase"/>
    <property type="match status" value="1"/>
</dbReference>
<dbReference type="GO" id="GO:0016791">
    <property type="term" value="F:phosphatase activity"/>
    <property type="evidence" value="ECO:0007669"/>
    <property type="project" value="TreeGrafter"/>
</dbReference>
<dbReference type="PANTHER" id="PTHR10000">
    <property type="entry name" value="PHOSPHOSERINE PHOSPHATASE"/>
    <property type="match status" value="1"/>
</dbReference>
<evidence type="ECO:0000313" key="2">
    <source>
        <dbReference type="Proteomes" id="UP000094578"/>
    </source>
</evidence>
<dbReference type="AlphaFoldDB" id="A0A1E3L4I6"/>
<organism evidence="1 2">
    <name type="scientific">Paenibacillus nuruki</name>
    <dbReference type="NCBI Taxonomy" id="1886670"/>
    <lineage>
        <taxon>Bacteria</taxon>
        <taxon>Bacillati</taxon>
        <taxon>Bacillota</taxon>
        <taxon>Bacilli</taxon>
        <taxon>Bacillales</taxon>
        <taxon>Paenibacillaceae</taxon>
        <taxon>Paenibacillus</taxon>
    </lineage>
</organism>
<dbReference type="InterPro" id="IPR006379">
    <property type="entry name" value="HAD-SF_hydro_IIB"/>
</dbReference>
<dbReference type="RefSeq" id="WP_069327150.1">
    <property type="nucleotide sequence ID" value="NZ_MDER01000034.1"/>
</dbReference>
<dbReference type="GO" id="GO:0005829">
    <property type="term" value="C:cytosol"/>
    <property type="evidence" value="ECO:0007669"/>
    <property type="project" value="TreeGrafter"/>
</dbReference>
<dbReference type="GO" id="GO:0000287">
    <property type="term" value="F:magnesium ion binding"/>
    <property type="evidence" value="ECO:0007669"/>
    <property type="project" value="TreeGrafter"/>
</dbReference>
<protein>
    <submittedName>
        <fullName evidence="1">Putative phosphatase</fullName>
    </submittedName>
</protein>
<dbReference type="NCBIfam" id="TIGR01484">
    <property type="entry name" value="HAD-SF-IIB"/>
    <property type="match status" value="1"/>
</dbReference>
<dbReference type="SFLD" id="SFLDG01144">
    <property type="entry name" value="C2.B.4:_PGP_Like"/>
    <property type="match status" value="1"/>
</dbReference>
<dbReference type="Proteomes" id="UP000094578">
    <property type="component" value="Unassembled WGS sequence"/>
</dbReference>
<reference evidence="1 2" key="1">
    <citation type="submission" date="2016-08" db="EMBL/GenBank/DDBJ databases">
        <title>Genome sequencing of Paenibacillus sp. TI45-13ar, isolated from Korean traditional nuruk.</title>
        <authorList>
            <person name="Kim S.-J."/>
        </authorList>
    </citation>
    <scope>NUCLEOTIDE SEQUENCE [LARGE SCALE GENOMIC DNA]</scope>
    <source>
        <strain evidence="1 2">TI45-13ar</strain>
    </source>
</reference>
<dbReference type="PROSITE" id="PS01228">
    <property type="entry name" value="COF_1"/>
    <property type="match status" value="1"/>
</dbReference>
<dbReference type="Gene3D" id="3.30.1240.10">
    <property type="match status" value="1"/>
</dbReference>